<dbReference type="RefSeq" id="WP_380041133.1">
    <property type="nucleotide sequence ID" value="NZ_JBHSEH010000022.1"/>
</dbReference>
<dbReference type="InterPro" id="IPR017871">
    <property type="entry name" value="ABC_transporter-like_CS"/>
</dbReference>
<evidence type="ECO:0000256" key="1">
    <source>
        <dbReference type="ARBA" id="ARBA00022448"/>
    </source>
</evidence>
<sequence>MTAAAPNPVARTPRTAGASVQVRDLTVAYARQTVLKRLTLELPPGQRVAVVGESGGGKTTLLRVLAGLLPAQAGEVHLQHDQPSARVRVMFQEDRLLPWLSAADNVTLGLPASERRLGLSYLREVGLGERAHAYPDQLSGGQRQRVALARALAHRPALLLLDEPFGALDALTRASMHTLLDSLLTDTGATTVLVTHDLDEALKLSDRVLVLRGGQVAEDLWLSAPRPRDRTLTEPVRQRLEQLLYPGAPDGPVA</sequence>
<feature type="domain" description="ABC transporter" evidence="4">
    <location>
        <begin position="20"/>
        <end position="238"/>
    </location>
</feature>
<keyword evidence="1" id="KW-0813">Transport</keyword>
<gene>
    <name evidence="5" type="ORF">ACFOZ9_15110</name>
</gene>
<evidence type="ECO:0000256" key="2">
    <source>
        <dbReference type="ARBA" id="ARBA00022741"/>
    </source>
</evidence>
<evidence type="ECO:0000259" key="4">
    <source>
        <dbReference type="PROSITE" id="PS50893"/>
    </source>
</evidence>
<comment type="caution">
    <text evidence="5">The sequence shown here is derived from an EMBL/GenBank/DDBJ whole genome shotgun (WGS) entry which is preliminary data.</text>
</comment>
<dbReference type="Pfam" id="PF00005">
    <property type="entry name" value="ABC_tran"/>
    <property type="match status" value="1"/>
</dbReference>
<dbReference type="GO" id="GO:0005524">
    <property type="term" value="F:ATP binding"/>
    <property type="evidence" value="ECO:0007669"/>
    <property type="project" value="UniProtKB-KW"/>
</dbReference>
<organism evidence="5 6">
    <name type="scientific">Deinococcus navajonensis</name>
    <dbReference type="NCBI Taxonomy" id="309884"/>
    <lineage>
        <taxon>Bacteria</taxon>
        <taxon>Thermotogati</taxon>
        <taxon>Deinococcota</taxon>
        <taxon>Deinococci</taxon>
        <taxon>Deinococcales</taxon>
        <taxon>Deinococcaceae</taxon>
        <taxon>Deinococcus</taxon>
    </lineage>
</organism>
<reference evidence="6" key="1">
    <citation type="journal article" date="2019" name="Int. J. Syst. Evol. Microbiol.">
        <title>The Global Catalogue of Microorganisms (GCM) 10K type strain sequencing project: providing services to taxonomists for standard genome sequencing and annotation.</title>
        <authorList>
            <consortium name="The Broad Institute Genomics Platform"/>
            <consortium name="The Broad Institute Genome Sequencing Center for Infectious Disease"/>
            <person name="Wu L."/>
            <person name="Ma J."/>
        </authorList>
    </citation>
    <scope>NUCLEOTIDE SEQUENCE [LARGE SCALE GENOMIC DNA]</scope>
    <source>
        <strain evidence="6">CCUG 56029</strain>
    </source>
</reference>
<dbReference type="PROSITE" id="PS00211">
    <property type="entry name" value="ABC_TRANSPORTER_1"/>
    <property type="match status" value="1"/>
</dbReference>
<dbReference type="PANTHER" id="PTHR42788">
    <property type="entry name" value="TAURINE IMPORT ATP-BINDING PROTEIN-RELATED"/>
    <property type="match status" value="1"/>
</dbReference>
<dbReference type="InterPro" id="IPR003593">
    <property type="entry name" value="AAA+_ATPase"/>
</dbReference>
<keyword evidence="6" id="KW-1185">Reference proteome</keyword>
<dbReference type="SUPFAM" id="SSF52540">
    <property type="entry name" value="P-loop containing nucleoside triphosphate hydrolases"/>
    <property type="match status" value="1"/>
</dbReference>
<dbReference type="Proteomes" id="UP001595998">
    <property type="component" value="Unassembled WGS sequence"/>
</dbReference>
<dbReference type="InterPro" id="IPR003439">
    <property type="entry name" value="ABC_transporter-like_ATP-bd"/>
</dbReference>
<dbReference type="InterPro" id="IPR050166">
    <property type="entry name" value="ABC_transporter_ATP-bind"/>
</dbReference>
<evidence type="ECO:0000313" key="5">
    <source>
        <dbReference type="EMBL" id="MFC4427546.1"/>
    </source>
</evidence>
<dbReference type="InterPro" id="IPR027417">
    <property type="entry name" value="P-loop_NTPase"/>
</dbReference>
<protein>
    <submittedName>
        <fullName evidence="5">ABC transporter ATP-binding protein</fullName>
    </submittedName>
</protein>
<name>A0ABV8XPP3_9DEIO</name>
<proteinExistence type="predicted"/>
<keyword evidence="2" id="KW-0547">Nucleotide-binding</keyword>
<dbReference type="PANTHER" id="PTHR42788:SF13">
    <property type="entry name" value="ALIPHATIC SULFONATES IMPORT ATP-BINDING PROTEIN SSUB"/>
    <property type="match status" value="1"/>
</dbReference>
<dbReference type="Gene3D" id="3.40.50.300">
    <property type="entry name" value="P-loop containing nucleotide triphosphate hydrolases"/>
    <property type="match status" value="1"/>
</dbReference>
<accession>A0ABV8XPP3</accession>
<dbReference type="PROSITE" id="PS50893">
    <property type="entry name" value="ABC_TRANSPORTER_2"/>
    <property type="match status" value="1"/>
</dbReference>
<evidence type="ECO:0000313" key="6">
    <source>
        <dbReference type="Proteomes" id="UP001595998"/>
    </source>
</evidence>
<dbReference type="SMART" id="SM00382">
    <property type="entry name" value="AAA"/>
    <property type="match status" value="1"/>
</dbReference>
<dbReference type="EMBL" id="JBHSEH010000022">
    <property type="protein sequence ID" value="MFC4427546.1"/>
    <property type="molecule type" value="Genomic_DNA"/>
</dbReference>
<evidence type="ECO:0000256" key="3">
    <source>
        <dbReference type="ARBA" id="ARBA00022840"/>
    </source>
</evidence>
<keyword evidence="3 5" id="KW-0067">ATP-binding</keyword>